<evidence type="ECO:0000313" key="2">
    <source>
        <dbReference type="Proteomes" id="UP000059419"/>
    </source>
</evidence>
<organism evidence="1 2">
    <name type="scientific">Duffyella gerundensis</name>
    <dbReference type="NCBI Taxonomy" id="1619313"/>
    <lineage>
        <taxon>Bacteria</taxon>
        <taxon>Pseudomonadati</taxon>
        <taxon>Pseudomonadota</taxon>
        <taxon>Gammaproteobacteria</taxon>
        <taxon>Enterobacterales</taxon>
        <taxon>Erwiniaceae</taxon>
        <taxon>Duffyella</taxon>
    </lineage>
</organism>
<dbReference type="EMBL" id="LN907827">
    <property type="protein sequence ID" value="CUU24561.1"/>
    <property type="molecule type" value="Genomic_DNA"/>
</dbReference>
<gene>
    <name evidence="1" type="ORF">EM595_2328</name>
</gene>
<name>A0A0U5GNB0_9GAMM</name>
<dbReference type="KEGG" id="ege:EM595_2328"/>
<dbReference type="Proteomes" id="UP000059419">
    <property type="component" value="Chromosome 1"/>
</dbReference>
<sequence>MVIFLYILQRGNARQHQRYNLVLPRASVTA</sequence>
<dbReference type="AlphaFoldDB" id="A0A0U5GNB0"/>
<keyword evidence="2" id="KW-1185">Reference proteome</keyword>
<proteinExistence type="predicted"/>
<protein>
    <submittedName>
        <fullName evidence="1">Uncharacterized protein</fullName>
    </submittedName>
</protein>
<reference evidence="2" key="1">
    <citation type="submission" date="2015-11" db="EMBL/GenBank/DDBJ databases">
        <authorList>
            <person name="Blom J."/>
        </authorList>
    </citation>
    <scope>NUCLEOTIDE SEQUENCE [LARGE SCALE GENOMIC DNA]</scope>
</reference>
<evidence type="ECO:0000313" key="1">
    <source>
        <dbReference type="EMBL" id="CUU24561.1"/>
    </source>
</evidence>
<accession>A0A0U5GNB0</accession>